<gene>
    <name evidence="2" type="ORF">NE695_10825</name>
</gene>
<evidence type="ECO:0000313" key="2">
    <source>
        <dbReference type="EMBL" id="MCQ4840403.1"/>
    </source>
</evidence>
<proteinExistence type="predicted"/>
<accession>A0ABT1S0Q5</accession>
<reference evidence="2 3" key="1">
    <citation type="submission" date="2022-06" db="EMBL/GenBank/DDBJ databases">
        <title>Isolation of gut microbiota from human fecal samples.</title>
        <authorList>
            <person name="Pamer E.G."/>
            <person name="Barat B."/>
            <person name="Waligurski E."/>
            <person name="Medina S."/>
            <person name="Paddock L."/>
            <person name="Mostad J."/>
        </authorList>
    </citation>
    <scope>NUCLEOTIDE SEQUENCE [LARGE SCALE GENOMIC DNA]</scope>
    <source>
        <strain evidence="2 3">DFI.9.73</strain>
    </source>
</reference>
<feature type="coiled-coil region" evidence="1">
    <location>
        <begin position="141"/>
        <end position="168"/>
    </location>
</feature>
<name>A0ABT1S0Q5_9FIRM</name>
<keyword evidence="3" id="KW-1185">Reference proteome</keyword>
<evidence type="ECO:0000256" key="1">
    <source>
        <dbReference type="SAM" id="Coils"/>
    </source>
</evidence>
<evidence type="ECO:0000313" key="3">
    <source>
        <dbReference type="Proteomes" id="UP001524473"/>
    </source>
</evidence>
<dbReference type="GeneID" id="90533435"/>
<sequence length="183" mass="21953">MLWKDFAEKESCDGCPLLENEICPGGWKCYGNEPIEPPCCSFADDTDLDIWVERFLIQQQKWEEREDRKIREERKKKERAEKAVETRREMRWYCRGEIRELKQAEKALQAQKAVERLASDFAEAINFTNEMFRYKERKQVKPEISAEVKRLEEEVALAKEKYNAKRTEFYAKRKAESKEIDRD</sequence>
<dbReference type="Proteomes" id="UP001524473">
    <property type="component" value="Unassembled WGS sequence"/>
</dbReference>
<keyword evidence="1" id="KW-0175">Coiled coil</keyword>
<organism evidence="2 3">
    <name type="scientific">Neglectibacter timonensis</name>
    <dbReference type="NCBI Taxonomy" id="1776382"/>
    <lineage>
        <taxon>Bacteria</taxon>
        <taxon>Bacillati</taxon>
        <taxon>Bacillota</taxon>
        <taxon>Clostridia</taxon>
        <taxon>Eubacteriales</taxon>
        <taxon>Oscillospiraceae</taxon>
        <taxon>Neglectibacter</taxon>
    </lineage>
</organism>
<feature type="coiled-coil region" evidence="1">
    <location>
        <begin position="63"/>
        <end position="90"/>
    </location>
</feature>
<dbReference type="RefSeq" id="WP_066866520.1">
    <property type="nucleotide sequence ID" value="NZ_CABKVV010000014.1"/>
</dbReference>
<protein>
    <submittedName>
        <fullName evidence="2">Uncharacterized protein</fullName>
    </submittedName>
</protein>
<dbReference type="EMBL" id="JANFZH010000023">
    <property type="protein sequence ID" value="MCQ4840403.1"/>
    <property type="molecule type" value="Genomic_DNA"/>
</dbReference>
<comment type="caution">
    <text evidence="2">The sequence shown here is derived from an EMBL/GenBank/DDBJ whole genome shotgun (WGS) entry which is preliminary data.</text>
</comment>